<dbReference type="GO" id="GO:0005794">
    <property type="term" value="C:Golgi apparatus"/>
    <property type="evidence" value="ECO:0007669"/>
    <property type="project" value="UniProtKB-SubCell"/>
</dbReference>
<dbReference type="GO" id="GO:0006004">
    <property type="term" value="P:fucose metabolic process"/>
    <property type="evidence" value="ECO:0007669"/>
    <property type="project" value="UniProtKB-KW"/>
</dbReference>
<dbReference type="Pfam" id="PF10250">
    <property type="entry name" value="O-FucT"/>
    <property type="match status" value="1"/>
</dbReference>
<dbReference type="FunFam" id="3.40.50.11350:FF:000002">
    <property type="entry name" value="GDP-fucose protein O-fucosyltransferase 2"/>
    <property type="match status" value="1"/>
</dbReference>
<dbReference type="Gene3D" id="3.40.50.11340">
    <property type="match status" value="1"/>
</dbReference>
<keyword evidence="11" id="KW-0325">Glycoprotein</keyword>
<keyword evidence="12" id="KW-0294">Fucose metabolism</keyword>
<dbReference type="EC" id="2.4.1.221" evidence="4"/>
<evidence type="ECO:0000256" key="6">
    <source>
        <dbReference type="ARBA" id="ARBA00022679"/>
    </source>
</evidence>
<evidence type="ECO:0000256" key="18">
    <source>
        <dbReference type="ARBA" id="ARBA00048647"/>
    </source>
</evidence>
<keyword evidence="10" id="KW-1015">Disulfide bond</keyword>
<protein>
    <recommendedName>
        <fullName evidence="15">GDP-fucose protein O-fucosyltransferase 2</fullName>
        <ecNumber evidence="4">2.4.1.221</ecNumber>
    </recommendedName>
    <alternativeName>
        <fullName evidence="16">Peptide-O-fucosyltransferase 2</fullName>
    </alternativeName>
</protein>
<evidence type="ECO:0000256" key="15">
    <source>
        <dbReference type="ARBA" id="ARBA00026232"/>
    </source>
</evidence>
<feature type="signal peptide" evidence="19">
    <location>
        <begin position="1"/>
        <end position="19"/>
    </location>
</feature>
<dbReference type="CDD" id="cd11298">
    <property type="entry name" value="O-FucT-2"/>
    <property type="match status" value="1"/>
</dbReference>
<evidence type="ECO:0000256" key="17">
    <source>
        <dbReference type="ARBA" id="ARBA00047273"/>
    </source>
</evidence>
<dbReference type="InterPro" id="IPR045130">
    <property type="entry name" value="OFUT2-like"/>
</dbReference>
<evidence type="ECO:0000313" key="20">
    <source>
        <dbReference type="EMBL" id="CAH1991283.1"/>
    </source>
</evidence>
<keyword evidence="7 19" id="KW-0732">Signal</keyword>
<dbReference type="OrthoDB" id="422368at2759"/>
<keyword evidence="13" id="KW-0119">Carbohydrate metabolism</keyword>
<dbReference type="PANTHER" id="PTHR13398">
    <property type="entry name" value="GDP-FUCOSE PROTEIN O-FUCOSYLTRANSFERASE 2"/>
    <property type="match status" value="1"/>
</dbReference>
<dbReference type="Proteomes" id="UP001152888">
    <property type="component" value="Unassembled WGS sequence"/>
</dbReference>
<keyword evidence="5" id="KW-0328">Glycosyltransferase</keyword>
<evidence type="ECO:0000256" key="9">
    <source>
        <dbReference type="ARBA" id="ARBA00023034"/>
    </source>
</evidence>
<dbReference type="Gene3D" id="3.40.50.11350">
    <property type="match status" value="1"/>
</dbReference>
<evidence type="ECO:0000256" key="4">
    <source>
        <dbReference type="ARBA" id="ARBA00012196"/>
    </source>
</evidence>
<comment type="pathway">
    <text evidence="3">Protein modification; protein glycosylation.</text>
</comment>
<dbReference type="InterPro" id="IPR019378">
    <property type="entry name" value="GDP-Fuc_O-FucTrfase"/>
</dbReference>
<evidence type="ECO:0000256" key="10">
    <source>
        <dbReference type="ARBA" id="ARBA00023157"/>
    </source>
</evidence>
<dbReference type="PANTHER" id="PTHR13398:SF0">
    <property type="entry name" value="GDP-FUCOSE PROTEIN O-FUCOSYLTRANSFERASE 2"/>
    <property type="match status" value="1"/>
</dbReference>
<gene>
    <name evidence="20" type="ORF">ACAOBT_LOCUS20161</name>
</gene>
<comment type="similarity">
    <text evidence="14">Belongs to the glycosyltransferase 68 family.</text>
</comment>
<comment type="caution">
    <text evidence="20">The sequence shown here is derived from an EMBL/GenBank/DDBJ whole genome shotgun (WGS) entry which is preliminary data.</text>
</comment>
<name>A0A9P0LFH1_ACAOB</name>
<comment type="catalytic activity">
    <reaction evidence="17">
        <text>L-threonyl-[protein] + GDP-beta-L-fucose = 3-O-(alpha-L-fucosyl)-L-threonyl-[protein] + GDP + H(+)</text>
        <dbReference type="Rhea" id="RHEA:70491"/>
        <dbReference type="Rhea" id="RHEA-COMP:11060"/>
        <dbReference type="Rhea" id="RHEA-COMP:17915"/>
        <dbReference type="ChEBI" id="CHEBI:15378"/>
        <dbReference type="ChEBI" id="CHEBI:30013"/>
        <dbReference type="ChEBI" id="CHEBI:57273"/>
        <dbReference type="ChEBI" id="CHEBI:58189"/>
        <dbReference type="ChEBI" id="CHEBI:189631"/>
        <dbReference type="EC" id="2.4.1.221"/>
    </reaction>
    <physiologicalReaction direction="left-to-right" evidence="17">
        <dbReference type="Rhea" id="RHEA:70492"/>
    </physiologicalReaction>
</comment>
<evidence type="ECO:0000256" key="7">
    <source>
        <dbReference type="ARBA" id="ARBA00022729"/>
    </source>
</evidence>
<keyword evidence="21" id="KW-1185">Reference proteome</keyword>
<dbReference type="AlphaFoldDB" id="A0A9P0LFH1"/>
<dbReference type="GO" id="GO:0005783">
    <property type="term" value="C:endoplasmic reticulum"/>
    <property type="evidence" value="ECO:0007669"/>
    <property type="project" value="UniProtKB-SubCell"/>
</dbReference>
<evidence type="ECO:0000256" key="16">
    <source>
        <dbReference type="ARBA" id="ARBA00033083"/>
    </source>
</evidence>
<evidence type="ECO:0000256" key="2">
    <source>
        <dbReference type="ARBA" id="ARBA00004555"/>
    </source>
</evidence>
<comment type="subcellular location">
    <subcellularLocation>
        <location evidence="1">Endoplasmic reticulum</location>
    </subcellularLocation>
    <subcellularLocation>
        <location evidence="2">Golgi apparatus</location>
    </subcellularLocation>
</comment>
<evidence type="ECO:0000256" key="8">
    <source>
        <dbReference type="ARBA" id="ARBA00022824"/>
    </source>
</evidence>
<dbReference type="GO" id="GO:0046922">
    <property type="term" value="F:peptide-O-fucosyltransferase activity"/>
    <property type="evidence" value="ECO:0007669"/>
    <property type="project" value="UniProtKB-EC"/>
</dbReference>
<reference evidence="20" key="1">
    <citation type="submission" date="2022-03" db="EMBL/GenBank/DDBJ databases">
        <authorList>
            <person name="Sayadi A."/>
        </authorList>
    </citation>
    <scope>NUCLEOTIDE SEQUENCE</scope>
</reference>
<accession>A0A9P0LFH1</accession>
<proteinExistence type="inferred from homology"/>
<evidence type="ECO:0000256" key="3">
    <source>
        <dbReference type="ARBA" id="ARBA00004922"/>
    </source>
</evidence>
<sequence length="417" mass="49089">MKYQLLYLICVFIKCYVLADDFCYSDNSECEQKINRYLLYDVNPPEGFNLRLDVYMRLSILAHKMWRSSNPALNRFKLVLPPWSQLVHWEYTETPEYIPWGYYFDLESLKRFAPVIEMYEFFNEYPNKYSRVTIDEVYTLQHFEDMFETGNFEDRMELKNKCKEDLSFFLYSNITANKYYCLSYHGPATKLSQLFLNTTASSILINHAEVSLHEHFGGKVYWQARRSLRYSKELVDVAAKFRKEHLDSDDENDKTVLPGNWEDEKPGRRAVGGPYLAIHLRRRDFLRFRVKESPSLKSVAEQVSTVLIRLNFDTVYVATDASVKEFENLSSLLKKYKVKTFTPSEAFLSKYKDGGAAIVDQIICSHARYFIGTHQSTFTYRIEERREILGFDERSTFNSFCSNGGQCPETSVWKIVY</sequence>
<comment type="catalytic activity">
    <reaction evidence="18">
        <text>L-seryl-[protein] + GDP-beta-L-fucose = 3-O-(alpha-L-fucosyl)-L-seryl-[protein] + GDP + H(+)</text>
        <dbReference type="Rhea" id="RHEA:63644"/>
        <dbReference type="Rhea" id="RHEA-COMP:9863"/>
        <dbReference type="Rhea" id="RHEA-COMP:17914"/>
        <dbReference type="ChEBI" id="CHEBI:15378"/>
        <dbReference type="ChEBI" id="CHEBI:29999"/>
        <dbReference type="ChEBI" id="CHEBI:57273"/>
        <dbReference type="ChEBI" id="CHEBI:58189"/>
        <dbReference type="ChEBI" id="CHEBI:189632"/>
        <dbReference type="EC" id="2.4.1.221"/>
    </reaction>
    <physiologicalReaction direction="left-to-right" evidence="18">
        <dbReference type="Rhea" id="RHEA:63645"/>
    </physiologicalReaction>
</comment>
<evidence type="ECO:0000256" key="5">
    <source>
        <dbReference type="ARBA" id="ARBA00022676"/>
    </source>
</evidence>
<evidence type="ECO:0000256" key="13">
    <source>
        <dbReference type="ARBA" id="ARBA00023277"/>
    </source>
</evidence>
<keyword evidence="9" id="KW-0333">Golgi apparatus</keyword>
<evidence type="ECO:0000256" key="12">
    <source>
        <dbReference type="ARBA" id="ARBA00023253"/>
    </source>
</evidence>
<feature type="chain" id="PRO_5040135660" description="GDP-fucose protein O-fucosyltransferase 2" evidence="19">
    <location>
        <begin position="20"/>
        <end position="417"/>
    </location>
</feature>
<dbReference type="EMBL" id="CAKOFQ010007109">
    <property type="protein sequence ID" value="CAH1991283.1"/>
    <property type="molecule type" value="Genomic_DNA"/>
</dbReference>
<evidence type="ECO:0000256" key="14">
    <source>
        <dbReference type="ARBA" id="ARBA00025803"/>
    </source>
</evidence>
<evidence type="ECO:0000256" key="1">
    <source>
        <dbReference type="ARBA" id="ARBA00004240"/>
    </source>
</evidence>
<keyword evidence="8" id="KW-0256">Endoplasmic reticulum</keyword>
<organism evidence="20 21">
    <name type="scientific">Acanthoscelides obtectus</name>
    <name type="common">Bean weevil</name>
    <name type="synonym">Bruchus obtectus</name>
    <dbReference type="NCBI Taxonomy" id="200917"/>
    <lineage>
        <taxon>Eukaryota</taxon>
        <taxon>Metazoa</taxon>
        <taxon>Ecdysozoa</taxon>
        <taxon>Arthropoda</taxon>
        <taxon>Hexapoda</taxon>
        <taxon>Insecta</taxon>
        <taxon>Pterygota</taxon>
        <taxon>Neoptera</taxon>
        <taxon>Endopterygota</taxon>
        <taxon>Coleoptera</taxon>
        <taxon>Polyphaga</taxon>
        <taxon>Cucujiformia</taxon>
        <taxon>Chrysomeloidea</taxon>
        <taxon>Chrysomelidae</taxon>
        <taxon>Bruchinae</taxon>
        <taxon>Bruchini</taxon>
        <taxon>Acanthoscelides</taxon>
    </lineage>
</organism>
<evidence type="ECO:0000313" key="21">
    <source>
        <dbReference type="Proteomes" id="UP001152888"/>
    </source>
</evidence>
<evidence type="ECO:0000256" key="19">
    <source>
        <dbReference type="SAM" id="SignalP"/>
    </source>
</evidence>
<evidence type="ECO:0000256" key="11">
    <source>
        <dbReference type="ARBA" id="ARBA00023180"/>
    </source>
</evidence>
<keyword evidence="6" id="KW-0808">Transferase</keyword>